<dbReference type="GO" id="GO:0045547">
    <property type="term" value="F:ditrans,polycis-polyprenyl diphosphate synthase [(2E,6E)-farnesyl diphosphate specific] activity"/>
    <property type="evidence" value="ECO:0007669"/>
    <property type="project" value="UniProtKB-EC"/>
</dbReference>
<keyword evidence="10 14" id="KW-1133">Transmembrane helix</keyword>
<dbReference type="AlphaFoldDB" id="A0A6A4IBX1"/>
<keyword evidence="8" id="KW-0256">Endoplasmic reticulum</keyword>
<evidence type="ECO:0000256" key="11">
    <source>
        <dbReference type="ARBA" id="ARBA00023136"/>
    </source>
</evidence>
<evidence type="ECO:0000256" key="2">
    <source>
        <dbReference type="ARBA" id="ARBA00004586"/>
    </source>
</evidence>
<dbReference type="PANTHER" id="PTHR21528">
    <property type="entry name" value="DEHYDRODOLICHYL DIPHOSPHATE SYNTHASE COMPLEX SUBUNIT NUS1"/>
    <property type="match status" value="1"/>
</dbReference>
<comment type="cofactor">
    <cofactor evidence="1">
        <name>Mg(2+)</name>
        <dbReference type="ChEBI" id="CHEBI:18420"/>
    </cofactor>
</comment>
<dbReference type="GO" id="GO:1904423">
    <property type="term" value="C:dehydrodolichyl diphosphate synthase complex"/>
    <property type="evidence" value="ECO:0007669"/>
    <property type="project" value="InterPro"/>
</dbReference>
<dbReference type="Proteomes" id="UP000799118">
    <property type="component" value="Unassembled WGS sequence"/>
</dbReference>
<feature type="transmembrane region" description="Helical" evidence="14">
    <location>
        <begin position="6"/>
        <end position="25"/>
    </location>
</feature>
<keyword evidence="7 14" id="KW-0812">Transmembrane</keyword>
<dbReference type="Gene3D" id="3.40.1180.10">
    <property type="entry name" value="Decaprenyl diphosphate synthase-like"/>
    <property type="match status" value="1"/>
</dbReference>
<dbReference type="InterPro" id="IPR038887">
    <property type="entry name" value="Nus1/NgBR"/>
</dbReference>
<evidence type="ECO:0000256" key="7">
    <source>
        <dbReference type="ARBA" id="ARBA00022692"/>
    </source>
</evidence>
<accession>A0A6A4IBX1</accession>
<keyword evidence="6" id="KW-0808">Transferase</keyword>
<dbReference type="OrthoDB" id="3057168at2759"/>
<comment type="pathway">
    <text evidence="3">Protein modification; protein glycosylation.</text>
</comment>
<feature type="non-terminal residue" evidence="15">
    <location>
        <position position="273"/>
    </location>
</feature>
<dbReference type="SUPFAM" id="SSF64005">
    <property type="entry name" value="Undecaprenyl diphosphate synthase"/>
    <property type="match status" value="1"/>
</dbReference>
<comment type="similarity">
    <text evidence="4">Belongs to the UPP synthase family.</text>
</comment>
<keyword evidence="11 14" id="KW-0472">Membrane</keyword>
<sequence>MVLAYPFLALLHAIYSLVIASISLFRHLTRRTPSALKATRRRIPRHLAILFVPDAEFDERTIEHCIIESIQNSISWCQQVGIQELSVYDAEGIILNNVGLLRNIATPDALSKDSEVDRRRIHYPPTPPLSDYAESRPLSPQDDSLEHKPFLTLHISPRKNASNKNQPLTLHVLTRESSKPSIAAISRSIARSARRNSKLAVKDTFKLSINNLESHLEGKNGLTPPDFMIIQPVHPSKYHRSPIELHGYPPWQIRLTEIYCNRFRKQYEGRLMW</sequence>
<dbReference type="EC" id="2.5.1.87" evidence="5"/>
<protein>
    <recommendedName>
        <fullName evidence="5">ditrans,polycis-polyprenyl diphosphate synthase [(2E,6E)-farnesyldiphosphate specific]</fullName>
        <ecNumber evidence="5">2.5.1.87</ecNumber>
    </recommendedName>
</protein>
<evidence type="ECO:0000256" key="3">
    <source>
        <dbReference type="ARBA" id="ARBA00004922"/>
    </source>
</evidence>
<evidence type="ECO:0000256" key="14">
    <source>
        <dbReference type="SAM" id="Phobius"/>
    </source>
</evidence>
<evidence type="ECO:0000256" key="4">
    <source>
        <dbReference type="ARBA" id="ARBA00005432"/>
    </source>
</evidence>
<evidence type="ECO:0000313" key="16">
    <source>
        <dbReference type="Proteomes" id="UP000799118"/>
    </source>
</evidence>
<evidence type="ECO:0000256" key="6">
    <source>
        <dbReference type="ARBA" id="ARBA00022679"/>
    </source>
</evidence>
<dbReference type="InterPro" id="IPR036424">
    <property type="entry name" value="UPP_synth-like_sf"/>
</dbReference>
<evidence type="ECO:0000256" key="13">
    <source>
        <dbReference type="SAM" id="MobiDB-lite"/>
    </source>
</evidence>
<keyword evidence="16" id="KW-1185">Reference proteome</keyword>
<dbReference type="UniPathway" id="UPA00378"/>
<name>A0A6A4IBX1_9AGAR</name>
<evidence type="ECO:0000256" key="1">
    <source>
        <dbReference type="ARBA" id="ARBA00001946"/>
    </source>
</evidence>
<dbReference type="EMBL" id="ML769392">
    <property type="protein sequence ID" value="KAE9408131.1"/>
    <property type="molecule type" value="Genomic_DNA"/>
</dbReference>
<evidence type="ECO:0000256" key="10">
    <source>
        <dbReference type="ARBA" id="ARBA00022989"/>
    </source>
</evidence>
<evidence type="ECO:0000313" key="15">
    <source>
        <dbReference type="EMBL" id="KAE9408131.1"/>
    </source>
</evidence>
<proteinExistence type="inferred from homology"/>
<evidence type="ECO:0000256" key="9">
    <source>
        <dbReference type="ARBA" id="ARBA00022842"/>
    </source>
</evidence>
<comment type="catalytic activity">
    <reaction evidence="12">
        <text>n isopentenyl diphosphate + (2E,6E)-farnesyl diphosphate = a di-trans,poly-cis-polyprenyl diphosphate + n diphosphate</text>
        <dbReference type="Rhea" id="RHEA:53008"/>
        <dbReference type="Rhea" id="RHEA-COMP:19494"/>
        <dbReference type="ChEBI" id="CHEBI:33019"/>
        <dbReference type="ChEBI" id="CHEBI:128769"/>
        <dbReference type="ChEBI" id="CHEBI:136960"/>
        <dbReference type="ChEBI" id="CHEBI:175763"/>
        <dbReference type="EC" id="2.5.1.87"/>
    </reaction>
</comment>
<dbReference type="PANTHER" id="PTHR21528:SF0">
    <property type="entry name" value="DEHYDRODOLICHYL DIPHOSPHATE SYNTHASE COMPLEX SUBUNIT NUS1"/>
    <property type="match status" value="1"/>
</dbReference>
<evidence type="ECO:0000256" key="5">
    <source>
        <dbReference type="ARBA" id="ARBA00012596"/>
    </source>
</evidence>
<feature type="region of interest" description="Disordered" evidence="13">
    <location>
        <begin position="115"/>
        <end position="143"/>
    </location>
</feature>
<dbReference type="GO" id="GO:0005789">
    <property type="term" value="C:endoplasmic reticulum membrane"/>
    <property type="evidence" value="ECO:0007669"/>
    <property type="project" value="UniProtKB-SubCell"/>
</dbReference>
<comment type="subcellular location">
    <subcellularLocation>
        <location evidence="2">Endoplasmic reticulum membrane</location>
    </subcellularLocation>
</comment>
<organism evidence="15 16">
    <name type="scientific">Gymnopus androsaceus JB14</name>
    <dbReference type="NCBI Taxonomy" id="1447944"/>
    <lineage>
        <taxon>Eukaryota</taxon>
        <taxon>Fungi</taxon>
        <taxon>Dikarya</taxon>
        <taxon>Basidiomycota</taxon>
        <taxon>Agaricomycotina</taxon>
        <taxon>Agaricomycetes</taxon>
        <taxon>Agaricomycetidae</taxon>
        <taxon>Agaricales</taxon>
        <taxon>Marasmiineae</taxon>
        <taxon>Omphalotaceae</taxon>
        <taxon>Gymnopus</taxon>
    </lineage>
</organism>
<reference evidence="15" key="1">
    <citation type="journal article" date="2019" name="Environ. Microbiol.">
        <title>Fungal ecological strategies reflected in gene transcription - a case study of two litter decomposers.</title>
        <authorList>
            <person name="Barbi F."/>
            <person name="Kohler A."/>
            <person name="Barry K."/>
            <person name="Baskaran P."/>
            <person name="Daum C."/>
            <person name="Fauchery L."/>
            <person name="Ihrmark K."/>
            <person name="Kuo A."/>
            <person name="LaButti K."/>
            <person name="Lipzen A."/>
            <person name="Morin E."/>
            <person name="Grigoriev I.V."/>
            <person name="Henrissat B."/>
            <person name="Lindahl B."/>
            <person name="Martin F."/>
        </authorList>
    </citation>
    <scope>NUCLEOTIDE SEQUENCE</scope>
    <source>
        <strain evidence="15">JB14</strain>
    </source>
</reference>
<evidence type="ECO:0000256" key="8">
    <source>
        <dbReference type="ARBA" id="ARBA00022824"/>
    </source>
</evidence>
<evidence type="ECO:0000256" key="12">
    <source>
        <dbReference type="ARBA" id="ARBA00047353"/>
    </source>
</evidence>
<keyword evidence="9" id="KW-0460">Magnesium</keyword>
<gene>
    <name evidence="15" type="ORF">BT96DRAFT_873743</name>
</gene>